<protein>
    <recommendedName>
        <fullName evidence="2">Pyridoxamine 5'-phosphate oxidase N-terminal domain-containing protein</fullName>
    </recommendedName>
</protein>
<keyword evidence="1" id="KW-0560">Oxidoreductase</keyword>
<evidence type="ECO:0000259" key="2">
    <source>
        <dbReference type="Pfam" id="PF01243"/>
    </source>
</evidence>
<gene>
    <name evidence="3" type="ORF">METZ01_LOCUS352599</name>
</gene>
<dbReference type="NCBIfam" id="TIGR03668">
    <property type="entry name" value="Rv0121_F420"/>
    <property type="match status" value="1"/>
</dbReference>
<dbReference type="PANTHER" id="PTHR35176:SF2">
    <property type="entry name" value="F420H(2)-DEPENDENT REDUCTASE RV1155"/>
    <property type="match status" value="1"/>
</dbReference>
<accession>A0A382RRF9</accession>
<dbReference type="InterPro" id="IPR052019">
    <property type="entry name" value="F420H2_bilvrd_red/Heme_oxyg"/>
</dbReference>
<proteinExistence type="predicted"/>
<dbReference type="Pfam" id="PF01243">
    <property type="entry name" value="PNPOx_N"/>
    <property type="match status" value="1"/>
</dbReference>
<dbReference type="InterPro" id="IPR011576">
    <property type="entry name" value="Pyridox_Oxase_N"/>
</dbReference>
<dbReference type="SUPFAM" id="SSF50475">
    <property type="entry name" value="FMN-binding split barrel"/>
    <property type="match status" value="1"/>
</dbReference>
<dbReference type="Gene3D" id="2.30.110.10">
    <property type="entry name" value="Electron Transport, Fmn-binding Protein, Chain A"/>
    <property type="match status" value="1"/>
</dbReference>
<dbReference type="GO" id="GO:0070967">
    <property type="term" value="F:coenzyme F420 binding"/>
    <property type="evidence" value="ECO:0007669"/>
    <property type="project" value="TreeGrafter"/>
</dbReference>
<reference evidence="3" key="1">
    <citation type="submission" date="2018-05" db="EMBL/GenBank/DDBJ databases">
        <authorList>
            <person name="Lanie J.A."/>
            <person name="Ng W.-L."/>
            <person name="Kazmierczak K.M."/>
            <person name="Andrzejewski T.M."/>
            <person name="Davidsen T.M."/>
            <person name="Wayne K.J."/>
            <person name="Tettelin H."/>
            <person name="Glass J.I."/>
            <person name="Rusch D."/>
            <person name="Podicherti R."/>
            <person name="Tsui H.-C.T."/>
            <person name="Winkler M.E."/>
        </authorList>
    </citation>
    <scope>NUCLEOTIDE SEQUENCE</scope>
</reference>
<dbReference type="InterPro" id="IPR012349">
    <property type="entry name" value="Split_barrel_FMN-bd"/>
</dbReference>
<dbReference type="GO" id="GO:0016627">
    <property type="term" value="F:oxidoreductase activity, acting on the CH-CH group of donors"/>
    <property type="evidence" value="ECO:0007669"/>
    <property type="project" value="TreeGrafter"/>
</dbReference>
<sequence length="141" mass="16018">MFTSVERKFVECLRVGRLATADRGGVPHVVPVCFASEGNNIYITIDEKPKAASPKRLKRLRNIEENPQVAIVIDEYDEDWSRLAWVLLRGRAEILEKGDEHSRAQDLLRDRYSQIRGMTLKSLPVIAIRLSKVTSWGDLSA</sequence>
<dbReference type="InterPro" id="IPR019967">
    <property type="entry name" value="F420-dep_enz_PPOX_Rv0121"/>
</dbReference>
<feature type="domain" description="Pyridoxamine 5'-phosphate oxidase N-terminal" evidence="2">
    <location>
        <begin position="7"/>
        <end position="136"/>
    </location>
</feature>
<dbReference type="AlphaFoldDB" id="A0A382RRF9"/>
<dbReference type="EMBL" id="UINC01123339">
    <property type="protein sequence ID" value="SVC99745.1"/>
    <property type="molecule type" value="Genomic_DNA"/>
</dbReference>
<evidence type="ECO:0000313" key="3">
    <source>
        <dbReference type="EMBL" id="SVC99745.1"/>
    </source>
</evidence>
<evidence type="ECO:0000256" key="1">
    <source>
        <dbReference type="ARBA" id="ARBA00023002"/>
    </source>
</evidence>
<dbReference type="PANTHER" id="PTHR35176">
    <property type="entry name" value="HEME OXYGENASE HI_0854-RELATED"/>
    <property type="match status" value="1"/>
</dbReference>
<name>A0A382RRF9_9ZZZZ</name>
<dbReference type="GO" id="GO:0005829">
    <property type="term" value="C:cytosol"/>
    <property type="evidence" value="ECO:0007669"/>
    <property type="project" value="TreeGrafter"/>
</dbReference>
<organism evidence="3">
    <name type="scientific">marine metagenome</name>
    <dbReference type="NCBI Taxonomy" id="408172"/>
    <lineage>
        <taxon>unclassified sequences</taxon>
        <taxon>metagenomes</taxon>
        <taxon>ecological metagenomes</taxon>
    </lineage>
</organism>